<evidence type="ECO:0000256" key="2">
    <source>
        <dbReference type="SAM" id="SignalP"/>
    </source>
</evidence>
<dbReference type="EMBL" id="JDRX01000018">
    <property type="protein sequence ID" value="KGN01679.1"/>
    <property type="molecule type" value="Genomic_DNA"/>
</dbReference>
<dbReference type="GO" id="GO:0008932">
    <property type="term" value="F:lytic endotransglycosylase activity"/>
    <property type="evidence" value="ECO:0007669"/>
    <property type="project" value="TreeGrafter"/>
</dbReference>
<dbReference type="RefSeq" id="WP_039250200.1">
    <property type="nucleotide sequence ID" value="NZ_JDRX01000018.1"/>
</dbReference>
<dbReference type="InterPro" id="IPR036779">
    <property type="entry name" value="LysM_dom_sf"/>
</dbReference>
<organism evidence="4 5">
    <name type="scientific">Clostridium novyi A str. 4570</name>
    <dbReference type="NCBI Taxonomy" id="1444290"/>
    <lineage>
        <taxon>Bacteria</taxon>
        <taxon>Bacillati</taxon>
        <taxon>Bacillota</taxon>
        <taxon>Clostridia</taxon>
        <taxon>Eubacteriales</taxon>
        <taxon>Clostridiaceae</taxon>
        <taxon>Clostridium</taxon>
    </lineage>
</organism>
<dbReference type="PANTHER" id="PTHR33734">
    <property type="entry name" value="LYSM DOMAIN-CONTAINING GPI-ANCHORED PROTEIN 2"/>
    <property type="match status" value="1"/>
</dbReference>
<dbReference type="SUPFAM" id="SSF54106">
    <property type="entry name" value="LysM domain"/>
    <property type="match status" value="2"/>
</dbReference>
<comment type="caution">
    <text evidence="4">The sequence shown here is derived from an EMBL/GenBank/DDBJ whole genome shotgun (WGS) entry which is preliminary data.</text>
</comment>
<feature type="region of interest" description="Disordered" evidence="1">
    <location>
        <begin position="120"/>
        <end position="147"/>
    </location>
</feature>
<sequence length="274" mass="30066">MLTNKRLNKFIATMSVSLLLSQSAFAATYKVVPNDSLYKIGKLFNTSVTSLKNDNNLKGDIIYPGQALNVPAKVHTVVSGESLYLIAKKYNISLDSLRKANNKWDNLIYPNNKLLIPSSNVTSNNAKTSTNSATTKPSSNSVQAPQKAKSVIPYTQADLDVLSRLVHAEAGGESYKTRVCVAAVVINRVKSNQFPNSIQKVVYEVSDGHYQFTPVLNGMINKPATEEDKKAALEALNGNDPTKGALYFFDNTITNKWLLSKPVALHSDKMTFAY</sequence>
<keyword evidence="2" id="KW-0732">Signal</keyword>
<dbReference type="InterPro" id="IPR011105">
    <property type="entry name" value="Cell_wall_hydrolase_SleB"/>
</dbReference>
<dbReference type="InterPro" id="IPR018392">
    <property type="entry name" value="LysM"/>
</dbReference>
<feature type="domain" description="LysM" evidence="3">
    <location>
        <begin position="27"/>
        <end position="70"/>
    </location>
</feature>
<reference evidence="4 5" key="1">
    <citation type="submission" date="2014-01" db="EMBL/GenBank/DDBJ databases">
        <title>Plasmidome dynamics in the species complex Clostridium novyi sensu lato converts strains of independent lineages into distinctly different pathogens.</title>
        <authorList>
            <person name="Skarin H."/>
            <person name="Segerman B."/>
        </authorList>
    </citation>
    <scope>NUCLEOTIDE SEQUENCE [LARGE SCALE GENOMIC DNA]</scope>
    <source>
        <strain evidence="4 5">4570</strain>
    </source>
</reference>
<dbReference type="AlphaFoldDB" id="A0AA88ZLL1"/>
<feature type="signal peptide" evidence="2">
    <location>
        <begin position="1"/>
        <end position="26"/>
    </location>
</feature>
<proteinExistence type="predicted"/>
<dbReference type="Gene3D" id="6.20.240.60">
    <property type="match status" value="1"/>
</dbReference>
<accession>A0AA88ZLL1</accession>
<evidence type="ECO:0000313" key="5">
    <source>
        <dbReference type="Proteomes" id="UP000030016"/>
    </source>
</evidence>
<name>A0AA88ZLL1_CLONO</name>
<protein>
    <submittedName>
        <fullName evidence="4">Peptidoglycan-binding protein</fullName>
    </submittedName>
</protein>
<dbReference type="PROSITE" id="PS51782">
    <property type="entry name" value="LYSM"/>
    <property type="match status" value="2"/>
</dbReference>
<feature type="chain" id="PRO_5041646771" evidence="2">
    <location>
        <begin position="27"/>
        <end position="274"/>
    </location>
</feature>
<dbReference type="SMART" id="SM00257">
    <property type="entry name" value="LysM"/>
    <property type="match status" value="2"/>
</dbReference>
<feature type="compositionally biased region" description="Low complexity" evidence="1">
    <location>
        <begin position="120"/>
        <end position="141"/>
    </location>
</feature>
<dbReference type="Proteomes" id="UP000030016">
    <property type="component" value="Unassembled WGS sequence"/>
</dbReference>
<dbReference type="Gene3D" id="1.10.10.2520">
    <property type="entry name" value="Cell wall hydrolase SleB, domain 1"/>
    <property type="match status" value="1"/>
</dbReference>
<dbReference type="PANTHER" id="PTHR33734:SF22">
    <property type="entry name" value="MEMBRANE-BOUND LYTIC MUREIN TRANSGLYCOSYLASE D"/>
    <property type="match status" value="1"/>
</dbReference>
<evidence type="ECO:0000259" key="3">
    <source>
        <dbReference type="PROSITE" id="PS51782"/>
    </source>
</evidence>
<dbReference type="Pfam" id="PF01476">
    <property type="entry name" value="LysM"/>
    <property type="match status" value="2"/>
</dbReference>
<dbReference type="Gene3D" id="3.10.350.10">
    <property type="entry name" value="LysM domain"/>
    <property type="match status" value="2"/>
</dbReference>
<dbReference type="GO" id="GO:0016787">
    <property type="term" value="F:hydrolase activity"/>
    <property type="evidence" value="ECO:0007669"/>
    <property type="project" value="InterPro"/>
</dbReference>
<dbReference type="CDD" id="cd00118">
    <property type="entry name" value="LysM"/>
    <property type="match status" value="2"/>
</dbReference>
<dbReference type="InterPro" id="IPR042047">
    <property type="entry name" value="SleB_dom1"/>
</dbReference>
<feature type="domain" description="LysM" evidence="3">
    <location>
        <begin position="73"/>
        <end position="116"/>
    </location>
</feature>
<dbReference type="Pfam" id="PF07486">
    <property type="entry name" value="Hydrolase_2"/>
    <property type="match status" value="1"/>
</dbReference>
<gene>
    <name evidence="4" type="ORF">Z969_08040</name>
</gene>
<evidence type="ECO:0000313" key="4">
    <source>
        <dbReference type="EMBL" id="KGN01679.1"/>
    </source>
</evidence>
<evidence type="ECO:0000256" key="1">
    <source>
        <dbReference type="SAM" id="MobiDB-lite"/>
    </source>
</evidence>